<accession>A0ABN7UVT5</accession>
<gene>
    <name evidence="1" type="ORF">GMARGA_LOCUS10729</name>
</gene>
<keyword evidence="2" id="KW-1185">Reference proteome</keyword>
<comment type="caution">
    <text evidence="1">The sequence shown here is derived from an EMBL/GenBank/DDBJ whole genome shotgun (WGS) entry which is preliminary data.</text>
</comment>
<evidence type="ECO:0000313" key="1">
    <source>
        <dbReference type="EMBL" id="CAG8676672.1"/>
    </source>
</evidence>
<sequence>MGYGSGASCSEDESISLGSLKYESIRNKDRKTFKTRIKLEVMQ</sequence>
<reference evidence="1 2" key="1">
    <citation type="submission" date="2021-06" db="EMBL/GenBank/DDBJ databases">
        <authorList>
            <person name="Kallberg Y."/>
            <person name="Tangrot J."/>
            <person name="Rosling A."/>
        </authorList>
    </citation>
    <scope>NUCLEOTIDE SEQUENCE [LARGE SCALE GENOMIC DNA]</scope>
    <source>
        <strain evidence="1 2">120-4 pot B 10/14</strain>
    </source>
</reference>
<protein>
    <submittedName>
        <fullName evidence="1">32837_t:CDS:1</fullName>
    </submittedName>
</protein>
<feature type="non-terminal residue" evidence="1">
    <location>
        <position position="43"/>
    </location>
</feature>
<dbReference type="EMBL" id="CAJVQB010006074">
    <property type="protein sequence ID" value="CAG8676672.1"/>
    <property type="molecule type" value="Genomic_DNA"/>
</dbReference>
<proteinExistence type="predicted"/>
<name>A0ABN7UVT5_GIGMA</name>
<dbReference type="Proteomes" id="UP000789901">
    <property type="component" value="Unassembled WGS sequence"/>
</dbReference>
<organism evidence="1 2">
    <name type="scientific">Gigaspora margarita</name>
    <dbReference type="NCBI Taxonomy" id="4874"/>
    <lineage>
        <taxon>Eukaryota</taxon>
        <taxon>Fungi</taxon>
        <taxon>Fungi incertae sedis</taxon>
        <taxon>Mucoromycota</taxon>
        <taxon>Glomeromycotina</taxon>
        <taxon>Glomeromycetes</taxon>
        <taxon>Diversisporales</taxon>
        <taxon>Gigasporaceae</taxon>
        <taxon>Gigaspora</taxon>
    </lineage>
</organism>
<evidence type="ECO:0000313" key="2">
    <source>
        <dbReference type="Proteomes" id="UP000789901"/>
    </source>
</evidence>